<keyword evidence="8" id="KW-1185">Reference proteome</keyword>
<sequence>MKKTIAMMIAAAFFGLSAQSALASDIDGAKLFDKKCKMCHKIDVKKVGPAVNAMNTDEAALKATITDGRKMMPSYGKKFSGEEIDALVAFIKSNQQ</sequence>
<dbReference type="Pfam" id="PF13442">
    <property type="entry name" value="Cytochrome_CBB3"/>
    <property type="match status" value="1"/>
</dbReference>
<dbReference type="InterPro" id="IPR036909">
    <property type="entry name" value="Cyt_c-like_dom_sf"/>
</dbReference>
<dbReference type="PROSITE" id="PS51007">
    <property type="entry name" value="CYTC"/>
    <property type="match status" value="1"/>
</dbReference>
<dbReference type="RefSeq" id="WP_100277578.1">
    <property type="nucleotide sequence ID" value="NZ_CP018799.1"/>
</dbReference>
<proteinExistence type="predicted"/>
<dbReference type="InterPro" id="IPR009056">
    <property type="entry name" value="Cyt_c-like_dom"/>
</dbReference>
<evidence type="ECO:0000313" key="8">
    <source>
        <dbReference type="Proteomes" id="UP000231701"/>
    </source>
</evidence>
<dbReference type="SUPFAM" id="SSF46626">
    <property type="entry name" value="Cytochrome c"/>
    <property type="match status" value="1"/>
</dbReference>
<protein>
    <submittedName>
        <fullName evidence="7">Cytochrome C oxidase, cbb3-type, subunit III</fullName>
    </submittedName>
</protein>
<keyword evidence="3 4" id="KW-0408">Iron</keyword>
<keyword evidence="2 4" id="KW-0479">Metal-binding</keyword>
<keyword evidence="5" id="KW-0732">Signal</keyword>
<evidence type="ECO:0000256" key="1">
    <source>
        <dbReference type="ARBA" id="ARBA00022617"/>
    </source>
</evidence>
<evidence type="ECO:0000256" key="5">
    <source>
        <dbReference type="SAM" id="SignalP"/>
    </source>
</evidence>
<feature type="chain" id="PRO_5014817129" evidence="5">
    <location>
        <begin position="24"/>
        <end position="96"/>
    </location>
</feature>
<dbReference type="GO" id="GO:0046872">
    <property type="term" value="F:metal ion binding"/>
    <property type="evidence" value="ECO:0007669"/>
    <property type="project" value="UniProtKB-KW"/>
</dbReference>
<organism evidence="7 8">
    <name type="scientific">Mariprofundus aestuarium</name>
    <dbReference type="NCBI Taxonomy" id="1921086"/>
    <lineage>
        <taxon>Bacteria</taxon>
        <taxon>Pseudomonadati</taxon>
        <taxon>Pseudomonadota</taxon>
        <taxon>Candidatius Mariprofundia</taxon>
        <taxon>Mariprofundales</taxon>
        <taxon>Mariprofundaceae</taxon>
        <taxon>Mariprofundus</taxon>
    </lineage>
</organism>
<feature type="signal peptide" evidence="5">
    <location>
        <begin position="1"/>
        <end position="23"/>
    </location>
</feature>
<dbReference type="OrthoDB" id="129791at2"/>
<dbReference type="GO" id="GO:0020037">
    <property type="term" value="F:heme binding"/>
    <property type="evidence" value="ECO:0007669"/>
    <property type="project" value="InterPro"/>
</dbReference>
<evidence type="ECO:0000313" key="7">
    <source>
        <dbReference type="EMBL" id="ATX79715.1"/>
    </source>
</evidence>
<evidence type="ECO:0000256" key="2">
    <source>
        <dbReference type="ARBA" id="ARBA00022723"/>
    </source>
</evidence>
<dbReference type="GO" id="GO:0009055">
    <property type="term" value="F:electron transfer activity"/>
    <property type="evidence" value="ECO:0007669"/>
    <property type="project" value="InterPro"/>
</dbReference>
<dbReference type="AlphaFoldDB" id="A0A2K8KXN7"/>
<gene>
    <name evidence="7" type="ORF">Ga0123461_1298</name>
</gene>
<evidence type="ECO:0000256" key="3">
    <source>
        <dbReference type="ARBA" id="ARBA00023004"/>
    </source>
</evidence>
<name>A0A2K8KXN7_MARES</name>
<reference evidence="7 8" key="1">
    <citation type="submission" date="2016-12" db="EMBL/GenBank/DDBJ databases">
        <title>Isolation and genomic insights into novel planktonic Zetaproteobacteria from stratified waters of the Chesapeake Bay.</title>
        <authorList>
            <person name="McAllister S.M."/>
            <person name="Kato S."/>
            <person name="Chan C.S."/>
            <person name="Chiu B.K."/>
            <person name="Field E.K."/>
        </authorList>
    </citation>
    <scope>NUCLEOTIDE SEQUENCE [LARGE SCALE GENOMIC DNA]</scope>
    <source>
        <strain evidence="7 8">CP-5</strain>
    </source>
</reference>
<dbReference type="KEGG" id="maes:Ga0123461_1298"/>
<dbReference type="Proteomes" id="UP000231701">
    <property type="component" value="Chromosome"/>
</dbReference>
<dbReference type="Gene3D" id="1.10.760.10">
    <property type="entry name" value="Cytochrome c-like domain"/>
    <property type="match status" value="1"/>
</dbReference>
<keyword evidence="1 4" id="KW-0349">Heme</keyword>
<evidence type="ECO:0000256" key="4">
    <source>
        <dbReference type="PROSITE-ProRule" id="PRU00433"/>
    </source>
</evidence>
<accession>A0A2K8KXN7</accession>
<dbReference type="EMBL" id="CP018799">
    <property type="protein sequence ID" value="ATX79715.1"/>
    <property type="molecule type" value="Genomic_DNA"/>
</dbReference>
<feature type="domain" description="Cytochrome c" evidence="6">
    <location>
        <begin position="23"/>
        <end position="95"/>
    </location>
</feature>
<evidence type="ECO:0000259" key="6">
    <source>
        <dbReference type="PROSITE" id="PS51007"/>
    </source>
</evidence>